<reference evidence="6" key="1">
    <citation type="submission" date="2018-05" db="EMBL/GenBank/DDBJ databases">
        <authorList>
            <person name="Lanie J.A."/>
            <person name="Ng W.-L."/>
            <person name="Kazmierczak K.M."/>
            <person name="Andrzejewski T.M."/>
            <person name="Davidsen T.M."/>
            <person name="Wayne K.J."/>
            <person name="Tettelin H."/>
            <person name="Glass J.I."/>
            <person name="Rusch D."/>
            <person name="Podicherti R."/>
            <person name="Tsui H.-C.T."/>
            <person name="Winkler M.E."/>
        </authorList>
    </citation>
    <scope>NUCLEOTIDE SEQUENCE</scope>
</reference>
<accession>A0A382VW94</accession>
<feature type="non-terminal residue" evidence="6">
    <location>
        <position position="157"/>
    </location>
</feature>
<dbReference type="PANTHER" id="PTHR42711:SF5">
    <property type="entry name" value="ABC TRANSPORTER ATP-BINDING PROTEIN NATA"/>
    <property type="match status" value="1"/>
</dbReference>
<comment type="similarity">
    <text evidence="1">Belongs to the ABC transporter superfamily.</text>
</comment>
<dbReference type="AlphaFoldDB" id="A0A382VW94"/>
<evidence type="ECO:0000256" key="4">
    <source>
        <dbReference type="ARBA" id="ARBA00022840"/>
    </source>
</evidence>
<dbReference type="PANTHER" id="PTHR42711">
    <property type="entry name" value="ABC TRANSPORTER ATP-BINDING PROTEIN"/>
    <property type="match status" value="1"/>
</dbReference>
<dbReference type="InterPro" id="IPR027417">
    <property type="entry name" value="P-loop_NTPase"/>
</dbReference>
<evidence type="ECO:0000256" key="3">
    <source>
        <dbReference type="ARBA" id="ARBA00022741"/>
    </source>
</evidence>
<dbReference type="InterPro" id="IPR050763">
    <property type="entry name" value="ABC_transporter_ATP-binding"/>
</dbReference>
<dbReference type="GO" id="GO:0016887">
    <property type="term" value="F:ATP hydrolysis activity"/>
    <property type="evidence" value="ECO:0007669"/>
    <property type="project" value="InterPro"/>
</dbReference>
<keyword evidence="4" id="KW-0067">ATP-binding</keyword>
<organism evidence="6">
    <name type="scientific">marine metagenome</name>
    <dbReference type="NCBI Taxonomy" id="408172"/>
    <lineage>
        <taxon>unclassified sequences</taxon>
        <taxon>metagenomes</taxon>
        <taxon>ecological metagenomes</taxon>
    </lineage>
</organism>
<dbReference type="SUPFAM" id="SSF52540">
    <property type="entry name" value="P-loop containing nucleoside triphosphate hydrolases"/>
    <property type="match status" value="1"/>
</dbReference>
<feature type="domain" description="ABC transporter" evidence="5">
    <location>
        <begin position="27"/>
        <end position="157"/>
    </location>
</feature>
<keyword evidence="3" id="KW-0547">Nucleotide-binding</keyword>
<evidence type="ECO:0000256" key="1">
    <source>
        <dbReference type="ARBA" id="ARBA00005417"/>
    </source>
</evidence>
<dbReference type="InterPro" id="IPR003439">
    <property type="entry name" value="ABC_transporter-like_ATP-bd"/>
</dbReference>
<evidence type="ECO:0000259" key="5">
    <source>
        <dbReference type="Pfam" id="PF00005"/>
    </source>
</evidence>
<proteinExistence type="inferred from homology"/>
<dbReference type="EMBL" id="UINC01155087">
    <property type="protein sequence ID" value="SVD50734.1"/>
    <property type="molecule type" value="Genomic_DNA"/>
</dbReference>
<dbReference type="Pfam" id="PF00005">
    <property type="entry name" value="ABC_tran"/>
    <property type="match status" value="1"/>
</dbReference>
<name>A0A382VW94_9ZZZZ</name>
<protein>
    <recommendedName>
        <fullName evidence="5">ABC transporter domain-containing protein</fullName>
    </recommendedName>
</protein>
<sequence>MEGWLSDQIIKIEKLTKNFGEITAVSELGFSVTRGETVGLLGPNGAGKTTTIQMLLGLTKPTSGEIRIFNLNLQHNRRKILQRINFASAYISLPSNLTVYENLNVFGKLYGIPTPRRKISNLLDLLEIPQVINQVTGALSSGQLTRLNLCKAFLNDP</sequence>
<gene>
    <name evidence="6" type="ORF">METZ01_LOCUS403588</name>
</gene>
<keyword evidence="2" id="KW-0813">Transport</keyword>
<evidence type="ECO:0000313" key="6">
    <source>
        <dbReference type="EMBL" id="SVD50734.1"/>
    </source>
</evidence>
<dbReference type="Gene3D" id="3.40.50.300">
    <property type="entry name" value="P-loop containing nucleotide triphosphate hydrolases"/>
    <property type="match status" value="1"/>
</dbReference>
<evidence type="ECO:0000256" key="2">
    <source>
        <dbReference type="ARBA" id="ARBA00022448"/>
    </source>
</evidence>
<dbReference type="GO" id="GO:0005524">
    <property type="term" value="F:ATP binding"/>
    <property type="evidence" value="ECO:0007669"/>
    <property type="project" value="UniProtKB-KW"/>
</dbReference>